<evidence type="ECO:0000313" key="11">
    <source>
        <dbReference type="Proteomes" id="UP000009227"/>
    </source>
</evidence>
<dbReference type="GO" id="GO:0046872">
    <property type="term" value="F:metal ion binding"/>
    <property type="evidence" value="ECO:0007669"/>
    <property type="project" value="UniProtKB-KW"/>
</dbReference>
<dbReference type="PANTHER" id="PTHR43532">
    <property type="entry name" value="GLUCOSE-1-PHOSPHATE THYMIDYLYLTRANSFERASE"/>
    <property type="match status" value="1"/>
</dbReference>
<dbReference type="NCBIfam" id="TIGR01207">
    <property type="entry name" value="rmlA"/>
    <property type="match status" value="1"/>
</dbReference>
<feature type="domain" description="Nucleotidyl transferase" evidence="9">
    <location>
        <begin position="5"/>
        <end position="244"/>
    </location>
</feature>
<dbReference type="PANTHER" id="PTHR43532:SF1">
    <property type="entry name" value="GLUCOSE-1-PHOSPHATE THYMIDYLYLTRANSFERASE 1"/>
    <property type="match status" value="1"/>
</dbReference>
<comment type="similarity">
    <text evidence="2">Belongs to the glucose-1-phosphate thymidylyltransferase family.</text>
</comment>
<evidence type="ECO:0000256" key="3">
    <source>
        <dbReference type="ARBA" id="ARBA00012461"/>
    </source>
</evidence>
<keyword evidence="7" id="KW-0460">Magnesium</keyword>
<evidence type="ECO:0000256" key="1">
    <source>
        <dbReference type="ARBA" id="ARBA00001946"/>
    </source>
</evidence>
<protein>
    <recommendedName>
        <fullName evidence="3">glucose-1-phosphate thymidylyltransferase</fullName>
        <ecNumber evidence="3">2.7.7.24</ecNumber>
    </recommendedName>
</protein>
<dbReference type="InterPro" id="IPR005835">
    <property type="entry name" value="NTP_transferase_dom"/>
</dbReference>
<keyword evidence="11" id="KW-1185">Reference proteome</keyword>
<gene>
    <name evidence="10" type="ordered locus">Metig_0176</name>
</gene>
<dbReference type="EC" id="2.7.7.24" evidence="3"/>
<keyword evidence="4 10" id="KW-0808">Transferase</keyword>
<organism evidence="11">
    <name type="scientific">Methanotorris igneus (strain DSM 5666 / JCM 11834 / Kol 5)</name>
    <dbReference type="NCBI Taxonomy" id="880724"/>
    <lineage>
        <taxon>Archaea</taxon>
        <taxon>Methanobacteriati</taxon>
        <taxon>Methanobacteriota</taxon>
        <taxon>Methanomada group</taxon>
        <taxon>Methanococci</taxon>
        <taxon>Methanococcales</taxon>
        <taxon>Methanocaldococcaceae</taxon>
        <taxon>Methanotorris</taxon>
    </lineage>
</organism>
<keyword evidence="6" id="KW-0479">Metal-binding</keyword>
<evidence type="ECO:0000256" key="6">
    <source>
        <dbReference type="ARBA" id="ARBA00022723"/>
    </source>
</evidence>
<dbReference type="Pfam" id="PF00483">
    <property type="entry name" value="NTP_transferase"/>
    <property type="match status" value="1"/>
</dbReference>
<dbReference type="FunFam" id="3.90.550.10:FF:000023">
    <property type="entry name" value="Glucose-1-phosphate thymidylyltransferase"/>
    <property type="match status" value="1"/>
</dbReference>
<dbReference type="HOGENOM" id="CLU_029499_9_0_2"/>
<evidence type="ECO:0000256" key="7">
    <source>
        <dbReference type="ARBA" id="ARBA00022842"/>
    </source>
</evidence>
<dbReference type="CDD" id="cd02538">
    <property type="entry name" value="G1P_TT_short"/>
    <property type="match status" value="1"/>
</dbReference>
<evidence type="ECO:0000259" key="9">
    <source>
        <dbReference type="Pfam" id="PF00483"/>
    </source>
</evidence>
<dbReference type="InterPro" id="IPR005907">
    <property type="entry name" value="G1P_thy_trans_s"/>
</dbReference>
<dbReference type="STRING" id="880724.Metig_0176"/>
<dbReference type="GO" id="GO:0008879">
    <property type="term" value="F:glucose-1-phosphate thymidylyltransferase activity"/>
    <property type="evidence" value="ECO:0007669"/>
    <property type="project" value="UniProtKB-EC"/>
</dbReference>
<evidence type="ECO:0000256" key="4">
    <source>
        <dbReference type="ARBA" id="ARBA00022679"/>
    </source>
</evidence>
<dbReference type="SUPFAM" id="SSF53448">
    <property type="entry name" value="Nucleotide-diphospho-sugar transferases"/>
    <property type="match status" value="1"/>
</dbReference>
<dbReference type="KEGG" id="mig:Metig_0176"/>
<keyword evidence="5 10" id="KW-0548">Nucleotidyltransferase</keyword>
<sequence length="295" mass="33357">MITVKGIILAGGSGTRLYPITYAGNKHLMPIYNKPMVYYPLSILMLAKIREILIISTPEDLPRFKKLLGTGEKFGIELYYKEQKEPKGLAEAFIIGEEFIGDDNVCLVLGDNILYGSGLTGFLLEAKEELEKKGGGIIFGQYVKDPERYGVIEFDENGNVKSIIEKPKNPPSNYAVIGLYFYDNEVIEIAKQVKPSWRGELEITDVNNEYLKKRKLKVKLLPRGIAWFDAGTHESFLEATNFVAAIERRQGLMIGCLEEIAYRNGWISKEQLLELAKPLMKTDYGKYLERLANEG</sequence>
<evidence type="ECO:0000256" key="5">
    <source>
        <dbReference type="ARBA" id="ARBA00022695"/>
    </source>
</evidence>
<accession>F6BEZ7</accession>
<comment type="catalytic activity">
    <reaction evidence="8">
        <text>dTTP + alpha-D-glucose 1-phosphate + H(+) = dTDP-alpha-D-glucose + diphosphate</text>
        <dbReference type="Rhea" id="RHEA:15225"/>
        <dbReference type="ChEBI" id="CHEBI:15378"/>
        <dbReference type="ChEBI" id="CHEBI:33019"/>
        <dbReference type="ChEBI" id="CHEBI:37568"/>
        <dbReference type="ChEBI" id="CHEBI:57477"/>
        <dbReference type="ChEBI" id="CHEBI:58601"/>
        <dbReference type="EC" id="2.7.7.24"/>
    </reaction>
</comment>
<name>F6BEZ7_METIK</name>
<comment type="cofactor">
    <cofactor evidence="1">
        <name>Mg(2+)</name>
        <dbReference type="ChEBI" id="CHEBI:18420"/>
    </cofactor>
</comment>
<dbReference type="Proteomes" id="UP000009227">
    <property type="component" value="Chromosome"/>
</dbReference>
<proteinExistence type="inferred from homology"/>
<dbReference type="Gene3D" id="3.90.550.10">
    <property type="entry name" value="Spore Coat Polysaccharide Biosynthesis Protein SpsA, Chain A"/>
    <property type="match status" value="1"/>
</dbReference>
<reference evidence="10 11" key="1">
    <citation type="submission" date="2011-05" db="EMBL/GenBank/DDBJ databases">
        <title>Complete sequence of Methanotorris igneus Kol 5.</title>
        <authorList>
            <consortium name="US DOE Joint Genome Institute"/>
            <person name="Lucas S."/>
            <person name="Han J."/>
            <person name="Lapidus A."/>
            <person name="Cheng J.-F."/>
            <person name="Goodwin L."/>
            <person name="Pitluck S."/>
            <person name="Peters L."/>
            <person name="Mikhailova N."/>
            <person name="Chertkov O."/>
            <person name="Han C."/>
            <person name="Tapia R."/>
            <person name="Land M."/>
            <person name="Hauser L."/>
            <person name="Kyrpides N."/>
            <person name="Ivanova N."/>
            <person name="Pagani I."/>
            <person name="Sieprawska-Lupa M."/>
            <person name="Whitman W."/>
            <person name="Woyke T."/>
        </authorList>
    </citation>
    <scope>NUCLEOTIDE SEQUENCE [LARGE SCALE GENOMIC DNA]</scope>
    <source>
        <strain evidence="11">DSM 5666 / JCM 11834 / Kol 5</strain>
    </source>
</reference>
<dbReference type="AlphaFoldDB" id="F6BEZ7"/>
<dbReference type="InterPro" id="IPR029044">
    <property type="entry name" value="Nucleotide-diphossugar_trans"/>
</dbReference>
<dbReference type="EMBL" id="CP002737">
    <property type="protein sequence ID" value="AEF95733.1"/>
    <property type="molecule type" value="Genomic_DNA"/>
</dbReference>
<evidence type="ECO:0000256" key="2">
    <source>
        <dbReference type="ARBA" id="ARBA00010480"/>
    </source>
</evidence>
<evidence type="ECO:0000313" key="10">
    <source>
        <dbReference type="EMBL" id="AEF95733.1"/>
    </source>
</evidence>
<evidence type="ECO:0000256" key="8">
    <source>
        <dbReference type="ARBA" id="ARBA00049336"/>
    </source>
</evidence>